<comment type="caution">
    <text evidence="2">The sequence shown here is derived from an EMBL/GenBank/DDBJ whole genome shotgun (WGS) entry which is preliminary data.</text>
</comment>
<evidence type="ECO:0000313" key="3">
    <source>
        <dbReference type="Proteomes" id="UP001497623"/>
    </source>
</evidence>
<proteinExistence type="predicted"/>
<keyword evidence="3" id="KW-1185">Reference proteome</keyword>
<feature type="compositionally biased region" description="Polar residues" evidence="1">
    <location>
        <begin position="36"/>
        <end position="46"/>
    </location>
</feature>
<evidence type="ECO:0000313" key="2">
    <source>
        <dbReference type="EMBL" id="CAL4243846.1"/>
    </source>
</evidence>
<feature type="compositionally biased region" description="Polar residues" evidence="1">
    <location>
        <begin position="73"/>
        <end position="82"/>
    </location>
</feature>
<gene>
    <name evidence="2" type="ORF">MNOR_LOCUS40886</name>
</gene>
<feature type="compositionally biased region" description="Polar residues" evidence="1">
    <location>
        <begin position="188"/>
        <end position="203"/>
    </location>
</feature>
<feature type="region of interest" description="Disordered" evidence="1">
    <location>
        <begin position="171"/>
        <end position="233"/>
    </location>
</feature>
<organism evidence="2 3">
    <name type="scientific">Meganyctiphanes norvegica</name>
    <name type="common">Northern krill</name>
    <name type="synonym">Thysanopoda norvegica</name>
    <dbReference type="NCBI Taxonomy" id="48144"/>
    <lineage>
        <taxon>Eukaryota</taxon>
        <taxon>Metazoa</taxon>
        <taxon>Ecdysozoa</taxon>
        <taxon>Arthropoda</taxon>
        <taxon>Crustacea</taxon>
        <taxon>Multicrustacea</taxon>
        <taxon>Malacostraca</taxon>
        <taxon>Eumalacostraca</taxon>
        <taxon>Eucarida</taxon>
        <taxon>Euphausiacea</taxon>
        <taxon>Euphausiidae</taxon>
        <taxon>Meganyctiphanes</taxon>
    </lineage>
</organism>
<accession>A0AAV2SVL8</accession>
<protein>
    <submittedName>
        <fullName evidence="2">Uncharacterized protein</fullName>
    </submittedName>
</protein>
<sequence>MANKYRENPQIPDSEEDSDGDGLTRIRGSNKHHRPNMNNNSSATDFSDTRNIDTSGRNIHTSSREEERYSKGGTVNSYDNQINQSNEREQIFRQYQKNDNFDDPRKLNQSDKSLTTENRHIERNHLHQQSNVSLQKLSDQNELSRTLKYSSNQEQRNLNVSYENNTHLVPYEKNVDHSDDTGGLPDTRISTGSRSGEDTNSYIYSRPSIHGSTGEDGRHSYDEYQNANNYDKQ</sequence>
<evidence type="ECO:0000256" key="1">
    <source>
        <dbReference type="SAM" id="MobiDB-lite"/>
    </source>
</evidence>
<feature type="non-terminal residue" evidence="2">
    <location>
        <position position="233"/>
    </location>
</feature>
<reference evidence="2 3" key="1">
    <citation type="submission" date="2024-05" db="EMBL/GenBank/DDBJ databases">
        <authorList>
            <person name="Wallberg A."/>
        </authorList>
    </citation>
    <scope>NUCLEOTIDE SEQUENCE [LARGE SCALE GENOMIC DNA]</scope>
</reference>
<dbReference type="AlphaFoldDB" id="A0AAV2SVL8"/>
<dbReference type="Proteomes" id="UP001497623">
    <property type="component" value="Unassembled WGS sequence"/>
</dbReference>
<feature type="compositionally biased region" description="Polar residues" evidence="1">
    <location>
        <begin position="223"/>
        <end position="233"/>
    </location>
</feature>
<feature type="compositionally biased region" description="Basic and acidic residues" evidence="1">
    <location>
        <begin position="213"/>
        <end position="222"/>
    </location>
</feature>
<feature type="region of interest" description="Disordered" evidence="1">
    <location>
        <begin position="1"/>
        <end position="82"/>
    </location>
</feature>
<feature type="compositionally biased region" description="Polar residues" evidence="1">
    <location>
        <begin position="52"/>
        <end position="61"/>
    </location>
</feature>
<name>A0AAV2SVL8_MEGNR</name>
<dbReference type="EMBL" id="CAXKWB010134563">
    <property type="protein sequence ID" value="CAL4243846.1"/>
    <property type="molecule type" value="Genomic_DNA"/>
</dbReference>